<dbReference type="InterPro" id="IPR013249">
    <property type="entry name" value="RNA_pol_sigma70_r4_t2"/>
</dbReference>
<dbReference type="AlphaFoldDB" id="A0A6N7WMS7"/>
<accession>A0A6N7WMS7</accession>
<evidence type="ECO:0000313" key="3">
    <source>
        <dbReference type="Proteomes" id="UP000436047"/>
    </source>
</evidence>
<protein>
    <submittedName>
        <fullName evidence="2">Sigma-70 family RNA polymerase sigma factor</fullName>
    </submittedName>
</protein>
<organism evidence="2 3">
    <name type="scientific">Eisenbergiella porci</name>
    <dbReference type="NCBI Taxonomy" id="2652274"/>
    <lineage>
        <taxon>Bacteria</taxon>
        <taxon>Bacillati</taxon>
        <taxon>Bacillota</taxon>
        <taxon>Clostridia</taxon>
        <taxon>Lachnospirales</taxon>
        <taxon>Lachnospiraceae</taxon>
        <taxon>Eisenbergiella</taxon>
    </lineage>
</organism>
<dbReference type="Proteomes" id="UP000436047">
    <property type="component" value="Unassembled WGS sequence"/>
</dbReference>
<dbReference type="GO" id="GO:0016987">
    <property type="term" value="F:sigma factor activity"/>
    <property type="evidence" value="ECO:0007669"/>
    <property type="project" value="InterPro"/>
</dbReference>
<keyword evidence="3" id="KW-1185">Reference proteome</keyword>
<dbReference type="EMBL" id="VUMI01000045">
    <property type="protein sequence ID" value="MSS90720.1"/>
    <property type="molecule type" value="Genomic_DNA"/>
</dbReference>
<dbReference type="RefSeq" id="WP_154467158.1">
    <property type="nucleotide sequence ID" value="NZ_VUMI01000045.1"/>
</dbReference>
<feature type="domain" description="RNA polymerase sigma factor 70 region 4 type 2" evidence="1">
    <location>
        <begin position="81"/>
        <end position="133"/>
    </location>
</feature>
<dbReference type="GO" id="GO:0003677">
    <property type="term" value="F:DNA binding"/>
    <property type="evidence" value="ECO:0007669"/>
    <property type="project" value="InterPro"/>
</dbReference>
<dbReference type="InterPro" id="IPR036388">
    <property type="entry name" value="WH-like_DNA-bd_sf"/>
</dbReference>
<name>A0A6N7WMS7_9FIRM</name>
<reference evidence="2 3" key="1">
    <citation type="submission" date="2019-08" db="EMBL/GenBank/DDBJ databases">
        <title>In-depth cultivation of the pig gut microbiome towards novel bacterial diversity and tailored functional studies.</title>
        <authorList>
            <person name="Wylensek D."/>
            <person name="Hitch T.C.A."/>
            <person name="Clavel T."/>
        </authorList>
    </citation>
    <scope>NUCLEOTIDE SEQUENCE [LARGE SCALE GENOMIC DNA]</scope>
    <source>
        <strain evidence="2 3">WCA-389-WT-23B</strain>
    </source>
</reference>
<proteinExistence type="predicted"/>
<dbReference type="Gene3D" id="1.10.10.10">
    <property type="entry name" value="Winged helix-like DNA-binding domain superfamily/Winged helix DNA-binding domain"/>
    <property type="match status" value="1"/>
</dbReference>
<comment type="caution">
    <text evidence="2">The sequence shown here is derived from an EMBL/GenBank/DDBJ whole genome shotgun (WGS) entry which is preliminary data.</text>
</comment>
<evidence type="ECO:0000259" key="1">
    <source>
        <dbReference type="Pfam" id="PF08281"/>
    </source>
</evidence>
<evidence type="ECO:0000313" key="2">
    <source>
        <dbReference type="EMBL" id="MSS90720.1"/>
    </source>
</evidence>
<gene>
    <name evidence="2" type="ORF">FYJ45_21430</name>
</gene>
<dbReference type="SUPFAM" id="SSF88659">
    <property type="entry name" value="Sigma3 and sigma4 domains of RNA polymerase sigma factors"/>
    <property type="match status" value="1"/>
</dbReference>
<dbReference type="InterPro" id="IPR013324">
    <property type="entry name" value="RNA_pol_sigma_r3/r4-like"/>
</dbReference>
<dbReference type="GeneID" id="86055582"/>
<dbReference type="Pfam" id="PF08281">
    <property type="entry name" value="Sigma70_r4_2"/>
    <property type="match status" value="1"/>
</dbReference>
<dbReference type="GO" id="GO:0006352">
    <property type="term" value="P:DNA-templated transcription initiation"/>
    <property type="evidence" value="ECO:0007669"/>
    <property type="project" value="InterPro"/>
</dbReference>
<sequence length="141" mass="16707">MQKINLRELYPDIYKTDTYLEVTDEVQAVFLADKRAEARYLRQMYNYKAHYSLDCDNGIEKAIVQHPPTPEEILEDRQLRDQLYAAVMELPDKQAKWIYARFYLGMTVKEIAQAEDVDLSWVYKSIKRGLKCLGKNFKNFN</sequence>